<keyword evidence="2" id="KW-1185">Reference proteome</keyword>
<sequence>MNRLQMAMHVAKFPNRLDRSFALQESSNESDADGSILQASKVHMNRIADGSICIASKVHAEPDLWIIVAFVCKSSNEWIGWFIVFHCKKFYESIADGSICFT</sequence>
<protein>
    <submittedName>
        <fullName evidence="1">Uncharacterized protein</fullName>
    </submittedName>
</protein>
<gene>
    <name evidence="1" type="ORF">AVEN_92032_1</name>
</gene>
<reference evidence="1 2" key="1">
    <citation type="journal article" date="2019" name="Sci. Rep.">
        <title>Orb-weaving spider Araneus ventricosus genome elucidates the spidroin gene catalogue.</title>
        <authorList>
            <person name="Kono N."/>
            <person name="Nakamura H."/>
            <person name="Ohtoshi R."/>
            <person name="Moran D.A.P."/>
            <person name="Shinohara A."/>
            <person name="Yoshida Y."/>
            <person name="Fujiwara M."/>
            <person name="Mori M."/>
            <person name="Tomita M."/>
            <person name="Arakawa K."/>
        </authorList>
    </citation>
    <scope>NUCLEOTIDE SEQUENCE [LARGE SCALE GENOMIC DNA]</scope>
</reference>
<comment type="caution">
    <text evidence="1">The sequence shown here is derived from an EMBL/GenBank/DDBJ whole genome shotgun (WGS) entry which is preliminary data.</text>
</comment>
<dbReference type="Proteomes" id="UP000499080">
    <property type="component" value="Unassembled WGS sequence"/>
</dbReference>
<evidence type="ECO:0000313" key="1">
    <source>
        <dbReference type="EMBL" id="GBN93750.1"/>
    </source>
</evidence>
<dbReference type="AlphaFoldDB" id="A0A4Y2T1I1"/>
<evidence type="ECO:0000313" key="2">
    <source>
        <dbReference type="Proteomes" id="UP000499080"/>
    </source>
</evidence>
<proteinExistence type="predicted"/>
<organism evidence="1 2">
    <name type="scientific">Araneus ventricosus</name>
    <name type="common">Orbweaver spider</name>
    <name type="synonym">Epeira ventricosa</name>
    <dbReference type="NCBI Taxonomy" id="182803"/>
    <lineage>
        <taxon>Eukaryota</taxon>
        <taxon>Metazoa</taxon>
        <taxon>Ecdysozoa</taxon>
        <taxon>Arthropoda</taxon>
        <taxon>Chelicerata</taxon>
        <taxon>Arachnida</taxon>
        <taxon>Araneae</taxon>
        <taxon>Araneomorphae</taxon>
        <taxon>Entelegynae</taxon>
        <taxon>Araneoidea</taxon>
        <taxon>Araneidae</taxon>
        <taxon>Araneus</taxon>
    </lineage>
</organism>
<accession>A0A4Y2T1I1</accession>
<name>A0A4Y2T1I1_ARAVE</name>
<dbReference type="EMBL" id="BGPR01025119">
    <property type="protein sequence ID" value="GBN93750.1"/>
    <property type="molecule type" value="Genomic_DNA"/>
</dbReference>